<dbReference type="EMBL" id="JXJU01000004">
    <property type="protein sequence ID" value="PCS00468.1"/>
    <property type="molecule type" value="Genomic_DNA"/>
</dbReference>
<dbReference type="GO" id="GO:0000166">
    <property type="term" value="F:nucleotide binding"/>
    <property type="evidence" value="ECO:0007669"/>
    <property type="project" value="UniProtKB-KW"/>
</dbReference>
<protein>
    <recommendedName>
        <fullName evidence="1">bis(5'-nucleosyl)-tetraphosphatase (symmetrical)</fullName>
        <ecNumber evidence="1">3.6.1.41</ecNumber>
    </recommendedName>
</protein>
<reference evidence="8 9" key="1">
    <citation type="submission" date="2014-12" db="EMBL/GenBank/DDBJ databases">
        <title>Draft genome sequences of 10 type strains of Lactococcus.</title>
        <authorList>
            <person name="Sun Z."/>
            <person name="Zhong Z."/>
            <person name="Liu W."/>
            <person name="Zhang W."/>
            <person name="Zhang H."/>
        </authorList>
    </citation>
    <scope>NUCLEOTIDE SEQUENCE [LARGE SCALE GENOMIC DNA]</scope>
    <source>
        <strain evidence="8 9">JCM 16395</strain>
    </source>
</reference>
<keyword evidence="4" id="KW-0378">Hydrolase</keyword>
<dbReference type="GO" id="GO:0046872">
    <property type="term" value="F:metal ion binding"/>
    <property type="evidence" value="ECO:0007669"/>
    <property type="project" value="UniProtKB-KW"/>
</dbReference>
<feature type="domain" description="HD" evidence="7">
    <location>
        <begin position="17"/>
        <end position="132"/>
    </location>
</feature>
<comment type="catalytic activity">
    <reaction evidence="6">
        <text>P(1),P(4)-bis(5'-adenosyl) tetraphosphate + H2O = 2 ADP + 2 H(+)</text>
        <dbReference type="Rhea" id="RHEA:24252"/>
        <dbReference type="ChEBI" id="CHEBI:15377"/>
        <dbReference type="ChEBI" id="CHEBI:15378"/>
        <dbReference type="ChEBI" id="CHEBI:58141"/>
        <dbReference type="ChEBI" id="CHEBI:456216"/>
        <dbReference type="EC" id="3.6.1.41"/>
    </reaction>
</comment>
<dbReference type="PROSITE" id="PS51831">
    <property type="entry name" value="HD"/>
    <property type="match status" value="1"/>
</dbReference>
<keyword evidence="2" id="KW-0479">Metal-binding</keyword>
<dbReference type="Proteomes" id="UP000218181">
    <property type="component" value="Unassembled WGS sequence"/>
</dbReference>
<dbReference type="SUPFAM" id="SSF109604">
    <property type="entry name" value="HD-domain/PDEase-like"/>
    <property type="match status" value="1"/>
</dbReference>
<gene>
    <name evidence="8" type="ORF">RT41_GL001355</name>
</gene>
<sequence>MDELIEKVHRFLGEGPLYEHSLAVANTAQELAKKYGENPSKAFVAGLFHDVGGIIPVEKRIKVAEISGINLLPEELEAPMLIHQKISQFLTRWKFGIFNDEILSAIGCHTTLKAQFSKLDLIVFLADKISWDGGDNAPFKAGLLEHLQVSPESAALYYIDFILDHGVQVVHPWLKNAKSELEKQVK</sequence>
<evidence type="ECO:0000313" key="8">
    <source>
        <dbReference type="EMBL" id="PCS00468.1"/>
    </source>
</evidence>
<organism evidence="8 9">
    <name type="scientific">Lactococcus fujiensis JCM 16395</name>
    <dbReference type="NCBI Taxonomy" id="1291764"/>
    <lineage>
        <taxon>Bacteria</taxon>
        <taxon>Bacillati</taxon>
        <taxon>Bacillota</taxon>
        <taxon>Bacilli</taxon>
        <taxon>Lactobacillales</taxon>
        <taxon>Streptococcaceae</taxon>
        <taxon>Lactococcus</taxon>
    </lineage>
</organism>
<evidence type="ECO:0000256" key="2">
    <source>
        <dbReference type="ARBA" id="ARBA00022723"/>
    </source>
</evidence>
<accession>A0A2A5RME7</accession>
<dbReference type="PANTHER" id="PTHR35795">
    <property type="entry name" value="SLR1885 PROTEIN"/>
    <property type="match status" value="1"/>
</dbReference>
<proteinExistence type="predicted"/>
<evidence type="ECO:0000313" key="9">
    <source>
        <dbReference type="Proteomes" id="UP000218181"/>
    </source>
</evidence>
<name>A0A2A5RME7_9LACT</name>
<keyword evidence="9" id="KW-1185">Reference proteome</keyword>
<dbReference type="Pfam" id="PF01966">
    <property type="entry name" value="HD"/>
    <property type="match status" value="1"/>
</dbReference>
<keyword evidence="3" id="KW-0547">Nucleotide-binding</keyword>
<dbReference type="InterPro" id="IPR005249">
    <property type="entry name" value="YqeK"/>
</dbReference>
<dbReference type="STRING" id="1291764.GCA_001311235_02095"/>
<evidence type="ECO:0000256" key="3">
    <source>
        <dbReference type="ARBA" id="ARBA00022741"/>
    </source>
</evidence>
<dbReference type="InterPro" id="IPR006674">
    <property type="entry name" value="HD_domain"/>
</dbReference>
<evidence type="ECO:0000256" key="5">
    <source>
        <dbReference type="ARBA" id="ARBA00023004"/>
    </source>
</evidence>
<dbReference type="GO" id="GO:0008803">
    <property type="term" value="F:bis(5'-nucleosyl)-tetraphosphatase (symmetrical) activity"/>
    <property type="evidence" value="ECO:0007669"/>
    <property type="project" value="UniProtKB-EC"/>
</dbReference>
<evidence type="ECO:0000256" key="6">
    <source>
        <dbReference type="ARBA" id="ARBA00049417"/>
    </source>
</evidence>
<dbReference type="NCBIfam" id="TIGR00488">
    <property type="entry name" value="bis(5'-nucleosyl)-tetraphosphatase (symmetrical) YqeK"/>
    <property type="match status" value="1"/>
</dbReference>
<dbReference type="RefSeq" id="WP_096817788.1">
    <property type="nucleotide sequence ID" value="NZ_JXJU01000004.1"/>
</dbReference>
<keyword evidence="5" id="KW-0408">Iron</keyword>
<dbReference type="InterPro" id="IPR006675">
    <property type="entry name" value="HDIG_dom"/>
</dbReference>
<dbReference type="NCBIfam" id="TIGR00277">
    <property type="entry name" value="HDIG"/>
    <property type="match status" value="1"/>
</dbReference>
<dbReference type="AlphaFoldDB" id="A0A2A5RME7"/>
<dbReference type="CDD" id="cd00077">
    <property type="entry name" value="HDc"/>
    <property type="match status" value="1"/>
</dbReference>
<dbReference type="OrthoDB" id="5295945at2"/>
<evidence type="ECO:0000256" key="4">
    <source>
        <dbReference type="ARBA" id="ARBA00022801"/>
    </source>
</evidence>
<dbReference type="InterPro" id="IPR051094">
    <property type="entry name" value="Diverse_Catalytic_Enzymes"/>
</dbReference>
<evidence type="ECO:0000259" key="7">
    <source>
        <dbReference type="PROSITE" id="PS51831"/>
    </source>
</evidence>
<evidence type="ECO:0000256" key="1">
    <source>
        <dbReference type="ARBA" id="ARBA00012506"/>
    </source>
</evidence>
<dbReference type="SMART" id="SM00471">
    <property type="entry name" value="HDc"/>
    <property type="match status" value="1"/>
</dbReference>
<dbReference type="PANTHER" id="PTHR35795:SF1">
    <property type="entry name" value="BIS(5'-NUCLEOSYL)-TETRAPHOSPHATASE, SYMMETRICAL"/>
    <property type="match status" value="1"/>
</dbReference>
<dbReference type="InterPro" id="IPR003607">
    <property type="entry name" value="HD/PDEase_dom"/>
</dbReference>
<dbReference type="EC" id="3.6.1.41" evidence="1"/>
<dbReference type="Gene3D" id="1.10.3210.10">
    <property type="entry name" value="Hypothetical protein af1432"/>
    <property type="match status" value="1"/>
</dbReference>
<comment type="caution">
    <text evidence="8">The sequence shown here is derived from an EMBL/GenBank/DDBJ whole genome shotgun (WGS) entry which is preliminary data.</text>
</comment>